<proteinExistence type="predicted"/>
<name>A0A7U7GC94_9GAMM</name>
<sequence length="71" mass="8448">MCARRSRRGPRPSHSVGKKTQAQTDPEHWTFRKLARSAVSWFTRGLRVLERRLQMQLPLPPFYRICPVMRN</sequence>
<reference evidence="2 3" key="1">
    <citation type="journal article" date="2014" name="ISME J.">
        <title>Candidatus Competibacter-lineage genomes retrieved from metagenomes reveal functional metabolic diversity.</title>
        <authorList>
            <person name="McIlroy S.J."/>
            <person name="Albertsen M."/>
            <person name="Andresen E.K."/>
            <person name="Saunders A.M."/>
            <person name="Kristiansen R."/>
            <person name="Stokholm-Bjerregaard M."/>
            <person name="Nielsen K.L."/>
            <person name="Nielsen P.H."/>
        </authorList>
    </citation>
    <scope>NUCLEOTIDE SEQUENCE [LARGE SCALE GENOMIC DNA]</scope>
    <source>
        <strain evidence="2 3">Run_B_J11</strain>
    </source>
</reference>
<protein>
    <submittedName>
        <fullName evidence="2">Uncharacterized protein</fullName>
    </submittedName>
</protein>
<evidence type="ECO:0000256" key="1">
    <source>
        <dbReference type="SAM" id="MobiDB-lite"/>
    </source>
</evidence>
<keyword evidence="3" id="KW-1185">Reference proteome</keyword>
<dbReference type="EMBL" id="CBTK010000152">
    <property type="protein sequence ID" value="CDH45418.1"/>
    <property type="molecule type" value="Genomic_DNA"/>
</dbReference>
<accession>A0A7U7GC94</accession>
<dbReference type="AlphaFoldDB" id="A0A7U7GC94"/>
<evidence type="ECO:0000313" key="3">
    <source>
        <dbReference type="Proteomes" id="UP000019184"/>
    </source>
</evidence>
<feature type="region of interest" description="Disordered" evidence="1">
    <location>
        <begin position="1"/>
        <end position="28"/>
    </location>
</feature>
<evidence type="ECO:0000313" key="2">
    <source>
        <dbReference type="EMBL" id="CDH45418.1"/>
    </source>
</evidence>
<dbReference type="Proteomes" id="UP000019184">
    <property type="component" value="Unassembled WGS sequence"/>
</dbReference>
<organism evidence="2 3">
    <name type="scientific">Candidatus Contendobacter odensis Run_B_J11</name>
    <dbReference type="NCBI Taxonomy" id="1400861"/>
    <lineage>
        <taxon>Bacteria</taxon>
        <taxon>Pseudomonadati</taxon>
        <taxon>Pseudomonadota</taxon>
        <taxon>Gammaproteobacteria</taxon>
        <taxon>Candidatus Competibacteraceae</taxon>
        <taxon>Candidatus Contendibacter</taxon>
    </lineage>
</organism>
<feature type="compositionally biased region" description="Basic residues" evidence="1">
    <location>
        <begin position="1"/>
        <end position="11"/>
    </location>
</feature>
<gene>
    <name evidence="2" type="ORF">BN874_2350002</name>
</gene>
<comment type="caution">
    <text evidence="2">The sequence shown here is derived from an EMBL/GenBank/DDBJ whole genome shotgun (WGS) entry which is preliminary data.</text>
</comment>